<feature type="compositionally biased region" description="Acidic residues" evidence="1">
    <location>
        <begin position="263"/>
        <end position="295"/>
    </location>
</feature>
<feature type="region of interest" description="Disordered" evidence="1">
    <location>
        <begin position="1"/>
        <end position="95"/>
    </location>
</feature>
<dbReference type="EMBL" id="CM018043">
    <property type="protein sequence ID" value="KAA8531973.1"/>
    <property type="molecule type" value="Genomic_DNA"/>
</dbReference>
<feature type="compositionally biased region" description="Low complexity" evidence="1">
    <location>
        <begin position="1"/>
        <end position="20"/>
    </location>
</feature>
<proteinExistence type="predicted"/>
<evidence type="ECO:0000256" key="1">
    <source>
        <dbReference type="SAM" id="MobiDB-lite"/>
    </source>
</evidence>
<accession>A0A5J5ALW1</accession>
<protein>
    <submittedName>
        <fullName evidence="2">Uncharacterized protein</fullName>
    </submittedName>
</protein>
<evidence type="ECO:0000313" key="3">
    <source>
        <dbReference type="Proteomes" id="UP000325577"/>
    </source>
</evidence>
<gene>
    <name evidence="2" type="ORF">F0562_006885</name>
</gene>
<feature type="region of interest" description="Disordered" evidence="1">
    <location>
        <begin position="214"/>
        <end position="295"/>
    </location>
</feature>
<name>A0A5J5ALW1_9ASTE</name>
<feature type="compositionally biased region" description="Polar residues" evidence="1">
    <location>
        <begin position="71"/>
        <end position="84"/>
    </location>
</feature>
<organism evidence="2 3">
    <name type="scientific">Nyssa sinensis</name>
    <dbReference type="NCBI Taxonomy" id="561372"/>
    <lineage>
        <taxon>Eukaryota</taxon>
        <taxon>Viridiplantae</taxon>
        <taxon>Streptophyta</taxon>
        <taxon>Embryophyta</taxon>
        <taxon>Tracheophyta</taxon>
        <taxon>Spermatophyta</taxon>
        <taxon>Magnoliopsida</taxon>
        <taxon>eudicotyledons</taxon>
        <taxon>Gunneridae</taxon>
        <taxon>Pentapetalae</taxon>
        <taxon>asterids</taxon>
        <taxon>Cornales</taxon>
        <taxon>Nyssaceae</taxon>
        <taxon>Nyssa</taxon>
    </lineage>
</organism>
<evidence type="ECO:0000313" key="2">
    <source>
        <dbReference type="EMBL" id="KAA8531973.1"/>
    </source>
</evidence>
<feature type="compositionally biased region" description="Basic and acidic residues" evidence="1">
    <location>
        <begin position="28"/>
        <end position="37"/>
    </location>
</feature>
<dbReference type="OrthoDB" id="162989at2759"/>
<dbReference type="AlphaFoldDB" id="A0A5J5ALW1"/>
<feature type="compositionally biased region" description="Basic and acidic residues" evidence="1">
    <location>
        <begin position="230"/>
        <end position="245"/>
    </location>
</feature>
<dbReference type="Proteomes" id="UP000325577">
    <property type="component" value="Linkage Group LG2"/>
</dbReference>
<sequence>METPLSSTRRVTRSQTSAAANNNIPWSRKIEEPEKGVSKSRQTNGNQEDRLALNDITNDSPIGGLAMGSLENPSSALSKKISNSRAKHNTPGSGEALLRGQVKTLLQKVEEEAELSKLSLENRPFLHLQGLVNSPLGLLAPTPANTPDLLNLSSSEESFKNNCLASVMLMPSPDQEQIKISETVTDIFDGEKQEGLESEKSLITRSLLLDFSEKSEGSDSSEFSSVLTHKRGDGGESESKEKSSTDDDDASVWSIQVNASTREDDDEEEEEGIEEIEKEDDEDYDDYEGEEEGEDGLLDELCEGISKISVNVAKFTGKHTRFVYNSDDELEGAEECGGEREAASPGILRLKGLPTPKGKHLRFPVELEREEE</sequence>
<dbReference type="PANTHER" id="PTHR47512">
    <property type="entry name" value="EXPRESSED PROTEIN"/>
    <property type="match status" value="1"/>
</dbReference>
<keyword evidence="3" id="KW-1185">Reference proteome</keyword>
<reference evidence="2 3" key="1">
    <citation type="submission" date="2019-09" db="EMBL/GenBank/DDBJ databases">
        <title>A chromosome-level genome assembly of the Chinese tupelo Nyssa sinensis.</title>
        <authorList>
            <person name="Yang X."/>
            <person name="Kang M."/>
            <person name="Yang Y."/>
            <person name="Xiong H."/>
            <person name="Wang M."/>
            <person name="Zhang Z."/>
            <person name="Wang Z."/>
            <person name="Wu H."/>
            <person name="Ma T."/>
            <person name="Liu J."/>
            <person name="Xi Z."/>
        </authorList>
    </citation>
    <scope>NUCLEOTIDE SEQUENCE [LARGE SCALE GENOMIC DNA]</scope>
    <source>
        <strain evidence="2">J267</strain>
        <tissue evidence="2">Leaf</tissue>
    </source>
</reference>
<dbReference type="PANTHER" id="PTHR47512:SF3">
    <property type="entry name" value="CHALCONE-FLAVONONE ISOMERASE FAMILY PROTEIN"/>
    <property type="match status" value="1"/>
</dbReference>